<dbReference type="PANTHER" id="PTHR42929:SF5">
    <property type="entry name" value="ABC TRANSPORTER PERMEASE PROTEIN"/>
    <property type="match status" value="1"/>
</dbReference>
<name>A0A382ZRR6_9ZZZZ</name>
<keyword evidence="3" id="KW-0813">Transport</keyword>
<feature type="transmembrane region" description="Helical" evidence="8">
    <location>
        <begin position="100"/>
        <end position="117"/>
    </location>
</feature>
<dbReference type="InterPro" id="IPR035906">
    <property type="entry name" value="MetI-like_sf"/>
</dbReference>
<dbReference type="SUPFAM" id="SSF161098">
    <property type="entry name" value="MetI-like"/>
    <property type="match status" value="1"/>
</dbReference>
<feature type="transmembrane region" description="Helical" evidence="8">
    <location>
        <begin position="63"/>
        <end position="88"/>
    </location>
</feature>
<evidence type="ECO:0000256" key="8">
    <source>
        <dbReference type="SAM" id="Phobius"/>
    </source>
</evidence>
<dbReference type="PANTHER" id="PTHR42929">
    <property type="entry name" value="INNER MEMBRANE ABC TRANSPORTER PERMEASE PROTEIN YDCU-RELATED-RELATED"/>
    <property type="match status" value="1"/>
</dbReference>
<keyword evidence="4" id="KW-1003">Cell membrane</keyword>
<evidence type="ECO:0000256" key="4">
    <source>
        <dbReference type="ARBA" id="ARBA00022475"/>
    </source>
</evidence>
<evidence type="ECO:0000256" key="5">
    <source>
        <dbReference type="ARBA" id="ARBA00022692"/>
    </source>
</evidence>
<reference evidence="9" key="1">
    <citation type="submission" date="2018-05" db="EMBL/GenBank/DDBJ databases">
        <authorList>
            <person name="Lanie J.A."/>
            <person name="Ng W.-L."/>
            <person name="Kazmierczak K.M."/>
            <person name="Andrzejewski T.M."/>
            <person name="Davidsen T.M."/>
            <person name="Wayne K.J."/>
            <person name="Tettelin H."/>
            <person name="Glass J.I."/>
            <person name="Rusch D."/>
            <person name="Podicherti R."/>
            <person name="Tsui H.-C.T."/>
            <person name="Winkler M.E."/>
        </authorList>
    </citation>
    <scope>NUCLEOTIDE SEQUENCE</scope>
</reference>
<keyword evidence="5 8" id="KW-0812">Transmembrane</keyword>
<feature type="non-terminal residue" evidence="9">
    <location>
        <position position="118"/>
    </location>
</feature>
<dbReference type="Gene3D" id="1.10.3720.10">
    <property type="entry name" value="MetI-like"/>
    <property type="match status" value="1"/>
</dbReference>
<evidence type="ECO:0008006" key="10">
    <source>
        <dbReference type="Google" id="ProtNLM"/>
    </source>
</evidence>
<dbReference type="EMBL" id="UINC01186118">
    <property type="protein sequence ID" value="SVD98184.1"/>
    <property type="molecule type" value="Genomic_DNA"/>
</dbReference>
<keyword evidence="6 8" id="KW-1133">Transmembrane helix</keyword>
<accession>A0A382ZRR6</accession>
<comment type="subcellular location">
    <subcellularLocation>
        <location evidence="1">Cell membrane</location>
        <topology evidence="1">Multi-pass membrane protein</topology>
    </subcellularLocation>
</comment>
<comment type="similarity">
    <text evidence="2">Belongs to the binding-protein-dependent transport system permease family. CysTW subfamily.</text>
</comment>
<organism evidence="9">
    <name type="scientific">marine metagenome</name>
    <dbReference type="NCBI Taxonomy" id="408172"/>
    <lineage>
        <taxon>unclassified sequences</taxon>
        <taxon>metagenomes</taxon>
        <taxon>ecological metagenomes</taxon>
    </lineage>
</organism>
<keyword evidence="7 8" id="KW-0472">Membrane</keyword>
<evidence type="ECO:0000256" key="3">
    <source>
        <dbReference type="ARBA" id="ARBA00022448"/>
    </source>
</evidence>
<evidence type="ECO:0000256" key="2">
    <source>
        <dbReference type="ARBA" id="ARBA00007069"/>
    </source>
</evidence>
<dbReference type="AlphaFoldDB" id="A0A382ZRR6"/>
<evidence type="ECO:0000313" key="9">
    <source>
        <dbReference type="EMBL" id="SVD98184.1"/>
    </source>
</evidence>
<gene>
    <name evidence="9" type="ORF">METZ01_LOCUS451038</name>
</gene>
<proteinExistence type="inferred from homology"/>
<evidence type="ECO:0000256" key="1">
    <source>
        <dbReference type="ARBA" id="ARBA00004651"/>
    </source>
</evidence>
<dbReference type="GO" id="GO:0005886">
    <property type="term" value="C:plasma membrane"/>
    <property type="evidence" value="ECO:0007669"/>
    <property type="project" value="UniProtKB-SubCell"/>
</dbReference>
<evidence type="ECO:0000256" key="6">
    <source>
        <dbReference type="ARBA" id="ARBA00022989"/>
    </source>
</evidence>
<protein>
    <recommendedName>
        <fullName evidence="10">ABC transmembrane type-1 domain-containing protein</fullName>
    </recommendedName>
</protein>
<sequence>MIISGKWLRLFRVWPIYPAVLFLLLLFVYPTALLVGLSAADVDGKISVDHYARLFEGALYTKVLLITLKVAAWTTAFAIIAGYPVAYLLANVRSSLRNTLIIWVLLPFWTSFLVRTFA</sequence>
<evidence type="ECO:0000256" key="7">
    <source>
        <dbReference type="ARBA" id="ARBA00023136"/>
    </source>
</evidence>